<organism evidence="1 2">
    <name type="scientific">Caerostris extrusa</name>
    <name type="common">Bark spider</name>
    <name type="synonym">Caerostris bankana</name>
    <dbReference type="NCBI Taxonomy" id="172846"/>
    <lineage>
        <taxon>Eukaryota</taxon>
        <taxon>Metazoa</taxon>
        <taxon>Ecdysozoa</taxon>
        <taxon>Arthropoda</taxon>
        <taxon>Chelicerata</taxon>
        <taxon>Arachnida</taxon>
        <taxon>Araneae</taxon>
        <taxon>Araneomorphae</taxon>
        <taxon>Entelegynae</taxon>
        <taxon>Araneoidea</taxon>
        <taxon>Araneidae</taxon>
        <taxon>Caerostris</taxon>
    </lineage>
</organism>
<name>A0AAV4TTB3_CAEEX</name>
<sequence>MASPGLEPEICGTERQAAQAHSANDGVPSAQGVMVVPHTRRKKKVSSAATFCKGTARLFIRRSSGSLRHKKGKAFRRLGWNQRCIAWSLNCDVTAV</sequence>
<dbReference type="AlphaFoldDB" id="A0AAV4TTB3"/>
<accession>A0AAV4TTB3</accession>
<dbReference type="EMBL" id="BPLR01011570">
    <property type="protein sequence ID" value="GIY47373.1"/>
    <property type="molecule type" value="Genomic_DNA"/>
</dbReference>
<dbReference type="Proteomes" id="UP001054945">
    <property type="component" value="Unassembled WGS sequence"/>
</dbReference>
<reference evidence="1 2" key="1">
    <citation type="submission" date="2021-06" db="EMBL/GenBank/DDBJ databases">
        <title>Caerostris extrusa draft genome.</title>
        <authorList>
            <person name="Kono N."/>
            <person name="Arakawa K."/>
        </authorList>
    </citation>
    <scope>NUCLEOTIDE SEQUENCE [LARGE SCALE GENOMIC DNA]</scope>
</reference>
<comment type="caution">
    <text evidence="1">The sequence shown here is derived from an EMBL/GenBank/DDBJ whole genome shotgun (WGS) entry which is preliminary data.</text>
</comment>
<evidence type="ECO:0000313" key="1">
    <source>
        <dbReference type="EMBL" id="GIY47373.1"/>
    </source>
</evidence>
<proteinExistence type="predicted"/>
<keyword evidence="2" id="KW-1185">Reference proteome</keyword>
<evidence type="ECO:0000313" key="2">
    <source>
        <dbReference type="Proteomes" id="UP001054945"/>
    </source>
</evidence>
<protein>
    <submittedName>
        <fullName evidence="1">Uncharacterized protein</fullName>
    </submittedName>
</protein>
<gene>
    <name evidence="1" type="ORF">CEXT_82261</name>
</gene>